<feature type="transmembrane region" description="Helical" evidence="5">
    <location>
        <begin position="56"/>
        <end position="74"/>
    </location>
</feature>
<dbReference type="GO" id="GO:0004671">
    <property type="term" value="F:protein C-terminal S-isoprenylcysteine carboxyl O-methyltransferase activity"/>
    <property type="evidence" value="ECO:0007669"/>
    <property type="project" value="UniProtKB-EC"/>
</dbReference>
<comment type="similarity">
    <text evidence="5">Belongs to the class VI-like SAM-binding methyltransferase superfamily. Isoprenylcysteine carboxyl methyltransferase family.</text>
</comment>
<gene>
    <name evidence="6" type="ORF">LAESUDRAFT_687444</name>
</gene>
<evidence type="ECO:0000313" key="6">
    <source>
        <dbReference type="EMBL" id="KZT00886.1"/>
    </source>
</evidence>
<dbReference type="GO" id="GO:0005789">
    <property type="term" value="C:endoplasmic reticulum membrane"/>
    <property type="evidence" value="ECO:0007669"/>
    <property type="project" value="UniProtKB-SubCell"/>
</dbReference>
<dbReference type="InterPro" id="IPR007269">
    <property type="entry name" value="ICMT_MeTrfase"/>
</dbReference>
<dbReference type="Pfam" id="PF04140">
    <property type="entry name" value="ICMT"/>
    <property type="match status" value="1"/>
</dbReference>
<evidence type="ECO:0000256" key="4">
    <source>
        <dbReference type="ARBA" id="ARBA00023136"/>
    </source>
</evidence>
<evidence type="ECO:0000256" key="5">
    <source>
        <dbReference type="RuleBase" id="RU362022"/>
    </source>
</evidence>
<name>A0A165BEK3_9APHY</name>
<dbReference type="PANTHER" id="PTHR12714:SF9">
    <property type="entry name" value="PROTEIN-S-ISOPRENYLCYSTEINE O-METHYLTRANSFERASE"/>
    <property type="match status" value="1"/>
</dbReference>
<evidence type="ECO:0000256" key="1">
    <source>
        <dbReference type="ARBA" id="ARBA00004141"/>
    </source>
</evidence>
<dbReference type="PANTHER" id="PTHR12714">
    <property type="entry name" value="PROTEIN-S ISOPRENYLCYSTEINE O-METHYLTRANSFERASE"/>
    <property type="match status" value="1"/>
</dbReference>
<comment type="catalytic activity">
    <reaction evidence="5">
        <text>[protein]-C-terminal S-[(2E,6E)-farnesyl]-L-cysteine + S-adenosyl-L-methionine = [protein]-C-terminal S-[(2E,6E)-farnesyl]-L-cysteine methyl ester + S-adenosyl-L-homocysteine</text>
        <dbReference type="Rhea" id="RHEA:21672"/>
        <dbReference type="Rhea" id="RHEA-COMP:12125"/>
        <dbReference type="Rhea" id="RHEA-COMP:12126"/>
        <dbReference type="ChEBI" id="CHEBI:57856"/>
        <dbReference type="ChEBI" id="CHEBI:59789"/>
        <dbReference type="ChEBI" id="CHEBI:90510"/>
        <dbReference type="ChEBI" id="CHEBI:90511"/>
        <dbReference type="EC" id="2.1.1.100"/>
    </reaction>
</comment>
<dbReference type="RefSeq" id="XP_040758626.1">
    <property type="nucleotide sequence ID" value="XM_040905952.1"/>
</dbReference>
<dbReference type="AlphaFoldDB" id="A0A165BEK3"/>
<dbReference type="InParanoid" id="A0A165BEK3"/>
<accession>A0A165BEK3</accession>
<keyword evidence="5" id="KW-0256">Endoplasmic reticulum</keyword>
<keyword evidence="3 5" id="KW-1133">Transmembrane helix</keyword>
<keyword evidence="5" id="KW-0949">S-adenosyl-L-methionine</keyword>
<proteinExistence type="inferred from homology"/>
<protein>
    <recommendedName>
        <fullName evidence="5">Protein-S-isoprenylcysteine O-methyltransferase</fullName>
        <ecNumber evidence="5">2.1.1.100</ecNumber>
    </recommendedName>
</protein>
<keyword evidence="7" id="KW-1185">Reference proteome</keyword>
<dbReference type="EMBL" id="KV427674">
    <property type="protein sequence ID" value="KZT00886.1"/>
    <property type="molecule type" value="Genomic_DNA"/>
</dbReference>
<dbReference type="STRING" id="1314785.A0A165BEK3"/>
<keyword evidence="2 5" id="KW-0812">Transmembrane</keyword>
<dbReference type="GO" id="GO:0032259">
    <property type="term" value="P:methylation"/>
    <property type="evidence" value="ECO:0007669"/>
    <property type="project" value="UniProtKB-KW"/>
</dbReference>
<sequence length="240" mass="26976">MSLAKIPLLLIVAISNHITYTPPNPPPAKTEIMKDISLAERFFTSISRQITAMFKMAGWIVTICEIAVILAQAYPSSRLAGITEDHLVVASRHSTYTPQITPTFLLVCGLAAATAMLRLLSYRVMGRHFTYEMTLLENHKLCTSGPYSVVRHPSYTGLVMNGVMFLLWITGDGSWARESGLFNNPVGMVVTWWFVASQVYGCSSVLSRMPKEDEVLRREFGQQWVEWADRVPWRLVPGIH</sequence>
<keyword evidence="5" id="KW-0489">Methyltransferase</keyword>
<feature type="transmembrane region" description="Helical" evidence="5">
    <location>
        <begin position="100"/>
        <end position="120"/>
    </location>
</feature>
<feature type="transmembrane region" description="Helical" evidence="5">
    <location>
        <begin position="190"/>
        <end position="209"/>
    </location>
</feature>
<keyword evidence="5" id="KW-0808">Transferase</keyword>
<keyword evidence="4 5" id="KW-0472">Membrane</keyword>
<evidence type="ECO:0000313" key="7">
    <source>
        <dbReference type="Proteomes" id="UP000076871"/>
    </source>
</evidence>
<dbReference type="EC" id="2.1.1.100" evidence="5"/>
<reference evidence="6 7" key="1">
    <citation type="journal article" date="2016" name="Mol. Biol. Evol.">
        <title>Comparative Genomics of Early-Diverging Mushroom-Forming Fungi Provides Insights into the Origins of Lignocellulose Decay Capabilities.</title>
        <authorList>
            <person name="Nagy L.G."/>
            <person name="Riley R."/>
            <person name="Tritt A."/>
            <person name="Adam C."/>
            <person name="Daum C."/>
            <person name="Floudas D."/>
            <person name="Sun H."/>
            <person name="Yadav J.S."/>
            <person name="Pangilinan J."/>
            <person name="Larsson K.H."/>
            <person name="Matsuura K."/>
            <person name="Barry K."/>
            <person name="Labutti K."/>
            <person name="Kuo R."/>
            <person name="Ohm R.A."/>
            <person name="Bhattacharya S.S."/>
            <person name="Shirouzu T."/>
            <person name="Yoshinaga Y."/>
            <person name="Martin F.M."/>
            <person name="Grigoriev I.V."/>
            <person name="Hibbett D.S."/>
        </authorList>
    </citation>
    <scope>NUCLEOTIDE SEQUENCE [LARGE SCALE GENOMIC DNA]</scope>
    <source>
        <strain evidence="6 7">93-53</strain>
    </source>
</reference>
<feature type="transmembrane region" description="Helical" evidence="5">
    <location>
        <begin position="154"/>
        <end position="170"/>
    </location>
</feature>
<dbReference type="OrthoDB" id="422086at2759"/>
<dbReference type="Gene3D" id="1.20.120.1630">
    <property type="match status" value="1"/>
</dbReference>
<evidence type="ECO:0000256" key="2">
    <source>
        <dbReference type="ARBA" id="ARBA00022692"/>
    </source>
</evidence>
<evidence type="ECO:0000256" key="3">
    <source>
        <dbReference type="ARBA" id="ARBA00022989"/>
    </source>
</evidence>
<dbReference type="GeneID" id="63822981"/>
<comment type="subcellular location">
    <subcellularLocation>
        <location evidence="5">Endoplasmic reticulum membrane</location>
        <topology evidence="5">Multi-pass membrane protein</topology>
    </subcellularLocation>
    <subcellularLocation>
        <location evidence="1">Membrane</location>
        <topology evidence="1">Multi-pass membrane protein</topology>
    </subcellularLocation>
</comment>
<dbReference type="Proteomes" id="UP000076871">
    <property type="component" value="Unassembled WGS sequence"/>
</dbReference>
<organism evidence="6 7">
    <name type="scientific">Laetiporus sulphureus 93-53</name>
    <dbReference type="NCBI Taxonomy" id="1314785"/>
    <lineage>
        <taxon>Eukaryota</taxon>
        <taxon>Fungi</taxon>
        <taxon>Dikarya</taxon>
        <taxon>Basidiomycota</taxon>
        <taxon>Agaricomycotina</taxon>
        <taxon>Agaricomycetes</taxon>
        <taxon>Polyporales</taxon>
        <taxon>Laetiporus</taxon>
    </lineage>
</organism>